<proteinExistence type="predicted"/>
<keyword evidence="3" id="KW-1185">Reference proteome</keyword>
<dbReference type="InParanoid" id="B9SNU4"/>
<accession>B9SNU4</accession>
<feature type="region of interest" description="Disordered" evidence="1">
    <location>
        <begin position="46"/>
        <end position="79"/>
    </location>
</feature>
<dbReference type="Proteomes" id="UP000008311">
    <property type="component" value="Unassembled WGS sequence"/>
</dbReference>
<gene>
    <name evidence="2" type="ORF">RCOM_1278670</name>
</gene>
<feature type="compositionally biased region" description="Polar residues" evidence="1">
    <location>
        <begin position="50"/>
        <end position="73"/>
    </location>
</feature>
<dbReference type="AlphaFoldDB" id="B9SNU4"/>
<sequence>MGDSPTKEDLRLLLQEGQVAKEARAELSSQYKELLYGFNRGMQTAADGTASCTPRAQNSSRIHAGNQQQSSAPQPGLADSIRLDVELHVPPDLAHTMNLARAFKSKLCVLKEA</sequence>
<protein>
    <submittedName>
        <fullName evidence="2">Uncharacterized protein</fullName>
    </submittedName>
</protein>
<evidence type="ECO:0000313" key="2">
    <source>
        <dbReference type="EMBL" id="EEF34734.1"/>
    </source>
</evidence>
<name>B9SNU4_RICCO</name>
<dbReference type="EMBL" id="EQ974052">
    <property type="protein sequence ID" value="EEF34734.1"/>
    <property type="molecule type" value="Genomic_DNA"/>
</dbReference>
<evidence type="ECO:0000313" key="3">
    <source>
        <dbReference type="Proteomes" id="UP000008311"/>
    </source>
</evidence>
<organism evidence="2 3">
    <name type="scientific">Ricinus communis</name>
    <name type="common">Castor bean</name>
    <dbReference type="NCBI Taxonomy" id="3988"/>
    <lineage>
        <taxon>Eukaryota</taxon>
        <taxon>Viridiplantae</taxon>
        <taxon>Streptophyta</taxon>
        <taxon>Embryophyta</taxon>
        <taxon>Tracheophyta</taxon>
        <taxon>Spermatophyta</taxon>
        <taxon>Magnoliopsida</taxon>
        <taxon>eudicotyledons</taxon>
        <taxon>Gunneridae</taxon>
        <taxon>Pentapetalae</taxon>
        <taxon>rosids</taxon>
        <taxon>fabids</taxon>
        <taxon>Malpighiales</taxon>
        <taxon>Euphorbiaceae</taxon>
        <taxon>Acalyphoideae</taxon>
        <taxon>Acalypheae</taxon>
        <taxon>Ricinus</taxon>
    </lineage>
</organism>
<evidence type="ECO:0000256" key="1">
    <source>
        <dbReference type="SAM" id="MobiDB-lite"/>
    </source>
</evidence>
<reference evidence="3" key="1">
    <citation type="journal article" date="2010" name="Nat. Biotechnol.">
        <title>Draft genome sequence of the oilseed species Ricinus communis.</title>
        <authorList>
            <person name="Chan A.P."/>
            <person name="Crabtree J."/>
            <person name="Zhao Q."/>
            <person name="Lorenzi H."/>
            <person name="Orvis J."/>
            <person name="Puiu D."/>
            <person name="Melake-Berhan A."/>
            <person name="Jones K.M."/>
            <person name="Redman J."/>
            <person name="Chen G."/>
            <person name="Cahoon E.B."/>
            <person name="Gedil M."/>
            <person name="Stanke M."/>
            <person name="Haas B.J."/>
            <person name="Wortman J.R."/>
            <person name="Fraser-Liggett C.M."/>
            <person name="Ravel J."/>
            <person name="Rabinowicz P.D."/>
        </authorList>
    </citation>
    <scope>NUCLEOTIDE SEQUENCE [LARGE SCALE GENOMIC DNA]</scope>
    <source>
        <strain evidence="3">cv. Hale</strain>
    </source>
</reference>